<dbReference type="Pfam" id="PF01636">
    <property type="entry name" value="APH"/>
    <property type="match status" value="1"/>
</dbReference>
<dbReference type="GO" id="GO:0016740">
    <property type="term" value="F:transferase activity"/>
    <property type="evidence" value="ECO:0007669"/>
    <property type="project" value="UniProtKB-KW"/>
</dbReference>
<sequence length="203" mass="22541">MPTAAASWSSSTSRAGRLDTEGHPERPVPTEVPHALLHTVTGFASWTPPRDVRLNVFDYRERVERHHRAGFFDAADRAALHALPAGQPPLRQVQHGDPLPANLVLTESGDRVLLDFEFTGLFLPGFDLAMSHTLFAATPGAQDAVETLVRDAGIEASFLLNRAMVLSRERRLYSEAAGDPRLRRPPRLDSQWEELRSRLHGRG</sequence>
<gene>
    <name evidence="3" type="ORF">AHOG_20215</name>
</gene>
<dbReference type="AlphaFoldDB" id="A0A221W6R7"/>
<feature type="region of interest" description="Disordered" evidence="1">
    <location>
        <begin position="1"/>
        <end position="30"/>
    </location>
</feature>
<dbReference type="KEGG" id="ahg:AHOG_20215"/>
<dbReference type="EMBL" id="CP022521">
    <property type="protein sequence ID" value="ASO21660.1"/>
    <property type="molecule type" value="Genomic_DNA"/>
</dbReference>
<feature type="compositionally biased region" description="Basic and acidic residues" evidence="1">
    <location>
        <begin position="16"/>
        <end position="28"/>
    </location>
</feature>
<keyword evidence="4" id="KW-1185">Reference proteome</keyword>
<dbReference type="InterPro" id="IPR002575">
    <property type="entry name" value="Aminoglycoside_PTrfase"/>
</dbReference>
<evidence type="ECO:0000256" key="1">
    <source>
        <dbReference type="SAM" id="MobiDB-lite"/>
    </source>
</evidence>
<evidence type="ECO:0000313" key="3">
    <source>
        <dbReference type="EMBL" id="ASO21660.1"/>
    </source>
</evidence>
<dbReference type="Proteomes" id="UP000204221">
    <property type="component" value="Chromosome"/>
</dbReference>
<feature type="domain" description="Aminoglycoside phosphotransferase" evidence="2">
    <location>
        <begin position="44"/>
        <end position="143"/>
    </location>
</feature>
<proteinExistence type="predicted"/>
<dbReference type="SUPFAM" id="SSF56112">
    <property type="entry name" value="Protein kinase-like (PK-like)"/>
    <property type="match status" value="1"/>
</dbReference>
<feature type="compositionally biased region" description="Low complexity" evidence="1">
    <location>
        <begin position="1"/>
        <end position="15"/>
    </location>
</feature>
<keyword evidence="3" id="KW-0808">Transferase</keyword>
<accession>A0A221W6R7</accession>
<dbReference type="InterPro" id="IPR011009">
    <property type="entry name" value="Kinase-like_dom_sf"/>
</dbReference>
<evidence type="ECO:0000259" key="2">
    <source>
        <dbReference type="Pfam" id="PF01636"/>
    </source>
</evidence>
<organism evidence="3 4">
    <name type="scientific">Actinoalloteichus hoggarensis</name>
    <dbReference type="NCBI Taxonomy" id="1470176"/>
    <lineage>
        <taxon>Bacteria</taxon>
        <taxon>Bacillati</taxon>
        <taxon>Actinomycetota</taxon>
        <taxon>Actinomycetes</taxon>
        <taxon>Pseudonocardiales</taxon>
        <taxon>Pseudonocardiaceae</taxon>
        <taxon>Actinoalloteichus</taxon>
    </lineage>
</organism>
<name>A0A221W6R7_9PSEU</name>
<protein>
    <submittedName>
        <fullName evidence="3">Phosphotransferase enzyme family protein</fullName>
    </submittedName>
</protein>
<evidence type="ECO:0000313" key="4">
    <source>
        <dbReference type="Proteomes" id="UP000204221"/>
    </source>
</evidence>
<reference evidence="3 4" key="1">
    <citation type="submission" date="2017-07" db="EMBL/GenBank/DDBJ databases">
        <title>Complete genome sequence of Actinoalloteichus hoggarensis DSM 45943, type strain of Actinoalloteichus hoggarensis.</title>
        <authorList>
            <person name="Ruckert C."/>
            <person name="Nouioui I."/>
            <person name="Willmese J."/>
            <person name="van Wezel G."/>
            <person name="Klenk H.-P."/>
            <person name="Kalinowski J."/>
            <person name="Zotchev S.B."/>
        </authorList>
    </citation>
    <scope>NUCLEOTIDE SEQUENCE [LARGE SCALE GENOMIC DNA]</scope>
    <source>
        <strain evidence="3 4">DSM 45943</strain>
    </source>
</reference>
<dbReference type="Gene3D" id="3.90.1200.10">
    <property type="match status" value="1"/>
</dbReference>